<dbReference type="SUPFAM" id="SSF50475">
    <property type="entry name" value="FMN-binding split barrel"/>
    <property type="match status" value="1"/>
</dbReference>
<evidence type="ECO:0000256" key="1">
    <source>
        <dbReference type="ARBA" id="ARBA00008898"/>
    </source>
</evidence>
<proteinExistence type="inferred from homology"/>
<dbReference type="EC" id="1.5.1.-" evidence="4"/>
<comment type="similarity">
    <text evidence="1">Belongs to the non-flavoprotein flavin reductase family.</text>
</comment>
<dbReference type="Pfam" id="PF01613">
    <property type="entry name" value="Flavin_Reduct"/>
    <property type="match status" value="1"/>
</dbReference>
<protein>
    <submittedName>
        <fullName evidence="4">Flavin reductase family protein</fullName>
        <ecNumber evidence="4">1.5.1.-</ecNumber>
    </submittedName>
</protein>
<dbReference type="SMART" id="SM00903">
    <property type="entry name" value="Flavin_Reduct"/>
    <property type="match status" value="1"/>
</dbReference>
<organism evidence="4 5">
    <name type="scientific">Rhodococcus kronopolitis</name>
    <dbReference type="NCBI Taxonomy" id="1460226"/>
    <lineage>
        <taxon>Bacteria</taxon>
        <taxon>Bacillati</taxon>
        <taxon>Actinomycetota</taxon>
        <taxon>Actinomycetes</taxon>
        <taxon>Mycobacteriales</taxon>
        <taxon>Nocardiaceae</taxon>
        <taxon>Rhodococcus</taxon>
    </lineage>
</organism>
<dbReference type="PANTHER" id="PTHR30466:SF15">
    <property type="entry name" value="POSSIBLE OXIDOREDUCTASE"/>
    <property type="match status" value="1"/>
</dbReference>
<dbReference type="InterPro" id="IPR050268">
    <property type="entry name" value="NADH-dep_flavin_reductase"/>
</dbReference>
<keyword evidence="5" id="KW-1185">Reference proteome</keyword>
<dbReference type="InterPro" id="IPR002563">
    <property type="entry name" value="Flavin_Rdtase-like_dom"/>
</dbReference>
<dbReference type="RefSeq" id="WP_378417070.1">
    <property type="nucleotide sequence ID" value="NZ_JBHSFO010000005.1"/>
</dbReference>
<gene>
    <name evidence="4" type="ORF">ACFO6S_11615</name>
</gene>
<name>A0ABV9FSV1_9NOCA</name>
<dbReference type="InterPro" id="IPR012349">
    <property type="entry name" value="Split_barrel_FMN-bd"/>
</dbReference>
<accession>A0ABV9FSV1</accession>
<dbReference type="Proteomes" id="UP001595914">
    <property type="component" value="Unassembled WGS sequence"/>
</dbReference>
<dbReference type="Gene3D" id="2.30.110.10">
    <property type="entry name" value="Electron Transport, Fmn-binding Protein, Chain A"/>
    <property type="match status" value="1"/>
</dbReference>
<evidence type="ECO:0000259" key="3">
    <source>
        <dbReference type="SMART" id="SM00903"/>
    </source>
</evidence>
<sequence>MGDNQGVNPSGSSGDVAFDSVAGMLDYPMFVVTASAGGEMAGCLVGFTSQVSIDPRRFLVALSTRNHTFRVAERAEHLAVHLLSGVDPELARLFGEHTGDQTDKFTHCAWHADESGVPILDAAPAWFIGRILDRLPFGDHVGFVLQPTAGQVRTDPPAMITFADVRDLEAGHDA</sequence>
<evidence type="ECO:0000313" key="4">
    <source>
        <dbReference type="EMBL" id="MFC4604333.1"/>
    </source>
</evidence>
<keyword evidence="2 4" id="KW-0560">Oxidoreductase</keyword>
<dbReference type="PANTHER" id="PTHR30466">
    <property type="entry name" value="FLAVIN REDUCTASE"/>
    <property type="match status" value="1"/>
</dbReference>
<evidence type="ECO:0000256" key="2">
    <source>
        <dbReference type="ARBA" id="ARBA00023002"/>
    </source>
</evidence>
<feature type="domain" description="Flavin reductase like" evidence="3">
    <location>
        <begin position="22"/>
        <end position="168"/>
    </location>
</feature>
<comment type="caution">
    <text evidence="4">The sequence shown here is derived from an EMBL/GenBank/DDBJ whole genome shotgun (WGS) entry which is preliminary data.</text>
</comment>
<reference evidence="5" key="1">
    <citation type="journal article" date="2019" name="Int. J. Syst. Evol. Microbiol.">
        <title>The Global Catalogue of Microorganisms (GCM) 10K type strain sequencing project: providing services to taxonomists for standard genome sequencing and annotation.</title>
        <authorList>
            <consortium name="The Broad Institute Genomics Platform"/>
            <consortium name="The Broad Institute Genome Sequencing Center for Infectious Disease"/>
            <person name="Wu L."/>
            <person name="Ma J."/>
        </authorList>
    </citation>
    <scope>NUCLEOTIDE SEQUENCE [LARGE SCALE GENOMIC DNA]</scope>
    <source>
        <strain evidence="5">CCUG 54520</strain>
    </source>
</reference>
<evidence type="ECO:0000313" key="5">
    <source>
        <dbReference type="Proteomes" id="UP001595914"/>
    </source>
</evidence>
<dbReference type="EMBL" id="JBHSFO010000005">
    <property type="protein sequence ID" value="MFC4604333.1"/>
    <property type="molecule type" value="Genomic_DNA"/>
</dbReference>
<dbReference type="GO" id="GO:0016491">
    <property type="term" value="F:oxidoreductase activity"/>
    <property type="evidence" value="ECO:0007669"/>
    <property type="project" value="UniProtKB-KW"/>
</dbReference>